<feature type="non-terminal residue" evidence="7">
    <location>
        <position position="286"/>
    </location>
</feature>
<dbReference type="InterPro" id="IPR051906">
    <property type="entry name" value="TolC-like"/>
</dbReference>
<dbReference type="Gene3D" id="1.20.1600.10">
    <property type="entry name" value="Outer membrane efflux proteins (OEP)"/>
    <property type="match status" value="1"/>
</dbReference>
<dbReference type="EMBL" id="AUZZ01005296">
    <property type="protein sequence ID" value="EQD50170.1"/>
    <property type="molecule type" value="Genomic_DNA"/>
</dbReference>
<dbReference type="GO" id="GO:1990281">
    <property type="term" value="C:efflux pump complex"/>
    <property type="evidence" value="ECO:0007669"/>
    <property type="project" value="TreeGrafter"/>
</dbReference>
<keyword evidence="3" id="KW-1134">Transmembrane beta strand</keyword>
<comment type="subcellular location">
    <subcellularLocation>
        <location evidence="1">Cell outer membrane</location>
    </subcellularLocation>
</comment>
<dbReference type="PANTHER" id="PTHR30026">
    <property type="entry name" value="OUTER MEMBRANE PROTEIN TOLC"/>
    <property type="match status" value="1"/>
</dbReference>
<sequence>MRNIAPHCAVALLGGALALGVATAASATNFLEVYHQAVRHDPIYRQAHANYRAAREARPEAFALLLPQLSASAGETWSHSSGRAGQISSTSSGSLYSYQLPYAENTTGKSWSLNLSETLFSWTDWMNLKAADHQVAEAQANYEAATQGLILSTAQAYFNVLAALDTLHAQQSSLEALTLETTRARKEYRIGMIAITDVQQARAARDAAAAEVIVDEQALSAAEDQLQAITGRHYRSLAEPGPHLPLAMPDPADRHAWVQTALRQNLSLIASRLAAKAAADGVRAAY</sequence>
<keyword evidence="6" id="KW-0998">Cell outer membrane</keyword>
<organism evidence="7">
    <name type="scientific">mine drainage metagenome</name>
    <dbReference type="NCBI Taxonomy" id="410659"/>
    <lineage>
        <taxon>unclassified sequences</taxon>
        <taxon>metagenomes</taxon>
        <taxon>ecological metagenomes</taxon>
    </lineage>
</organism>
<evidence type="ECO:0000256" key="6">
    <source>
        <dbReference type="ARBA" id="ARBA00023237"/>
    </source>
</evidence>
<dbReference type="GO" id="GO:0009279">
    <property type="term" value="C:cell outer membrane"/>
    <property type="evidence" value="ECO:0007669"/>
    <property type="project" value="UniProtKB-SubCell"/>
</dbReference>
<reference evidence="7" key="1">
    <citation type="submission" date="2013-08" db="EMBL/GenBank/DDBJ databases">
        <authorList>
            <person name="Mendez C."/>
            <person name="Richter M."/>
            <person name="Ferrer M."/>
            <person name="Sanchez J."/>
        </authorList>
    </citation>
    <scope>NUCLEOTIDE SEQUENCE</scope>
</reference>
<dbReference type="GO" id="GO:0015288">
    <property type="term" value="F:porin activity"/>
    <property type="evidence" value="ECO:0007669"/>
    <property type="project" value="TreeGrafter"/>
</dbReference>
<dbReference type="SUPFAM" id="SSF56954">
    <property type="entry name" value="Outer membrane efflux proteins (OEP)"/>
    <property type="match status" value="1"/>
</dbReference>
<keyword evidence="4" id="KW-0812">Transmembrane</keyword>
<evidence type="ECO:0000313" key="7">
    <source>
        <dbReference type="EMBL" id="EQD50170.1"/>
    </source>
</evidence>
<gene>
    <name evidence="7" type="ORF">B2A_07400</name>
</gene>
<accession>T1B7L0</accession>
<evidence type="ECO:0000256" key="4">
    <source>
        <dbReference type="ARBA" id="ARBA00022692"/>
    </source>
</evidence>
<dbReference type="Pfam" id="PF02321">
    <property type="entry name" value="OEP"/>
    <property type="match status" value="1"/>
</dbReference>
<dbReference type="PANTHER" id="PTHR30026:SF20">
    <property type="entry name" value="OUTER MEMBRANE PROTEIN TOLC"/>
    <property type="match status" value="1"/>
</dbReference>
<reference evidence="7" key="2">
    <citation type="journal article" date="2014" name="ISME J.">
        <title>Microbial stratification in low pH oxic and suboxic macroscopic growths along an acid mine drainage.</title>
        <authorList>
            <person name="Mendez-Garcia C."/>
            <person name="Mesa V."/>
            <person name="Sprenger R.R."/>
            <person name="Richter M."/>
            <person name="Diez M.S."/>
            <person name="Solano J."/>
            <person name="Bargiela R."/>
            <person name="Golyshina O.V."/>
            <person name="Manteca A."/>
            <person name="Ramos J.L."/>
            <person name="Gallego J.R."/>
            <person name="Llorente I."/>
            <person name="Martins Dos Santos V.A."/>
            <person name="Jensen O.N."/>
            <person name="Pelaez A.I."/>
            <person name="Sanchez J."/>
            <person name="Ferrer M."/>
        </authorList>
    </citation>
    <scope>NUCLEOTIDE SEQUENCE</scope>
</reference>
<keyword evidence="2" id="KW-0813">Transport</keyword>
<proteinExistence type="predicted"/>
<dbReference type="InterPro" id="IPR003423">
    <property type="entry name" value="OMP_efflux"/>
</dbReference>
<name>T1B7L0_9ZZZZ</name>
<evidence type="ECO:0000256" key="1">
    <source>
        <dbReference type="ARBA" id="ARBA00004442"/>
    </source>
</evidence>
<keyword evidence="5" id="KW-0472">Membrane</keyword>
<dbReference type="AlphaFoldDB" id="T1B7L0"/>
<protein>
    <submittedName>
        <fullName evidence="7">Outer membrane efflux protein</fullName>
    </submittedName>
</protein>
<evidence type="ECO:0000256" key="5">
    <source>
        <dbReference type="ARBA" id="ARBA00023136"/>
    </source>
</evidence>
<evidence type="ECO:0000256" key="3">
    <source>
        <dbReference type="ARBA" id="ARBA00022452"/>
    </source>
</evidence>
<dbReference type="GO" id="GO:0015562">
    <property type="term" value="F:efflux transmembrane transporter activity"/>
    <property type="evidence" value="ECO:0007669"/>
    <property type="project" value="InterPro"/>
</dbReference>
<evidence type="ECO:0000256" key="2">
    <source>
        <dbReference type="ARBA" id="ARBA00022448"/>
    </source>
</evidence>
<comment type="caution">
    <text evidence="7">The sequence shown here is derived from an EMBL/GenBank/DDBJ whole genome shotgun (WGS) entry which is preliminary data.</text>
</comment>